<dbReference type="InterPro" id="IPR005343">
    <property type="entry name" value="Noc2"/>
</dbReference>
<dbReference type="GO" id="GO:0000122">
    <property type="term" value="P:negative regulation of transcription by RNA polymerase II"/>
    <property type="evidence" value="ECO:0007669"/>
    <property type="project" value="TreeGrafter"/>
</dbReference>
<feature type="region of interest" description="Disordered" evidence="4">
    <location>
        <begin position="1"/>
        <end position="24"/>
    </location>
</feature>
<proteinExistence type="inferred from homology"/>
<dbReference type="GO" id="GO:0005730">
    <property type="term" value="C:nucleolus"/>
    <property type="evidence" value="ECO:0007669"/>
    <property type="project" value="TreeGrafter"/>
</dbReference>
<comment type="similarity">
    <text evidence="2">Belongs to the NOC2 family.</text>
</comment>
<evidence type="ECO:0000256" key="1">
    <source>
        <dbReference type="ARBA" id="ARBA00004123"/>
    </source>
</evidence>
<evidence type="ECO:0000256" key="3">
    <source>
        <dbReference type="ARBA" id="ARBA00023242"/>
    </source>
</evidence>
<dbReference type="GO" id="GO:0030690">
    <property type="term" value="C:Noc1p-Noc2p complex"/>
    <property type="evidence" value="ECO:0007669"/>
    <property type="project" value="TreeGrafter"/>
</dbReference>
<dbReference type="Proteomes" id="UP000046393">
    <property type="component" value="Unplaced"/>
</dbReference>
<dbReference type="PANTHER" id="PTHR12687:SF4">
    <property type="entry name" value="NUCLEOLAR COMPLEX PROTEIN 2 HOMOLOG"/>
    <property type="match status" value="1"/>
</dbReference>
<organism evidence="5 6">
    <name type="scientific">Syphacia muris</name>
    <dbReference type="NCBI Taxonomy" id="451379"/>
    <lineage>
        <taxon>Eukaryota</taxon>
        <taxon>Metazoa</taxon>
        <taxon>Ecdysozoa</taxon>
        <taxon>Nematoda</taxon>
        <taxon>Chromadorea</taxon>
        <taxon>Rhabditida</taxon>
        <taxon>Spirurina</taxon>
        <taxon>Oxyuridomorpha</taxon>
        <taxon>Oxyuroidea</taxon>
        <taxon>Oxyuridae</taxon>
        <taxon>Syphacia</taxon>
    </lineage>
</organism>
<evidence type="ECO:0000256" key="4">
    <source>
        <dbReference type="SAM" id="MobiDB-lite"/>
    </source>
</evidence>
<dbReference type="GO" id="GO:0005654">
    <property type="term" value="C:nucleoplasm"/>
    <property type="evidence" value="ECO:0007669"/>
    <property type="project" value="TreeGrafter"/>
</dbReference>
<evidence type="ECO:0000313" key="5">
    <source>
        <dbReference type="Proteomes" id="UP000046393"/>
    </source>
</evidence>
<reference evidence="6" key="1">
    <citation type="submission" date="2016-04" db="UniProtKB">
        <authorList>
            <consortium name="WormBaseParasite"/>
        </authorList>
    </citation>
    <scope>IDENTIFICATION</scope>
</reference>
<protein>
    <submittedName>
        <fullName evidence="6">Nucleolar complex protein 2 homolog</fullName>
    </submittedName>
</protein>
<dbReference type="WBParaSite" id="SMUV_0000269701-mRNA-1">
    <property type="protein sequence ID" value="SMUV_0000269701-mRNA-1"/>
    <property type="gene ID" value="SMUV_0000269701"/>
</dbReference>
<evidence type="ECO:0000256" key="2">
    <source>
        <dbReference type="ARBA" id="ARBA00005907"/>
    </source>
</evidence>
<keyword evidence="3" id="KW-0539">Nucleus</keyword>
<dbReference type="AlphaFoldDB" id="A0A0N5AEN2"/>
<dbReference type="PANTHER" id="PTHR12687">
    <property type="entry name" value="NUCLEOLAR COMPLEX 2 AND RAD4-RELATED"/>
    <property type="match status" value="1"/>
</dbReference>
<accession>A0A0N5AEN2</accession>
<comment type="subcellular location">
    <subcellularLocation>
        <location evidence="1">Nucleus</location>
    </subcellularLocation>
</comment>
<evidence type="ECO:0000313" key="6">
    <source>
        <dbReference type="WBParaSite" id="SMUV_0000269701-mRNA-1"/>
    </source>
</evidence>
<dbReference type="GO" id="GO:0003714">
    <property type="term" value="F:transcription corepressor activity"/>
    <property type="evidence" value="ECO:0007669"/>
    <property type="project" value="TreeGrafter"/>
</dbReference>
<name>A0A0N5AEN2_9BILA</name>
<dbReference type="STRING" id="451379.A0A0N5AEN2"/>
<keyword evidence="5" id="KW-1185">Reference proteome</keyword>
<dbReference type="GO" id="GO:0030691">
    <property type="term" value="C:Noc2p-Noc3p complex"/>
    <property type="evidence" value="ECO:0007669"/>
    <property type="project" value="TreeGrafter"/>
</dbReference>
<feature type="compositionally biased region" description="Basic and acidic residues" evidence="4">
    <location>
        <begin position="685"/>
        <end position="695"/>
    </location>
</feature>
<dbReference type="GO" id="GO:0042393">
    <property type="term" value="F:histone binding"/>
    <property type="evidence" value="ECO:0007669"/>
    <property type="project" value="TreeGrafter"/>
</dbReference>
<feature type="region of interest" description="Disordered" evidence="4">
    <location>
        <begin position="645"/>
        <end position="720"/>
    </location>
</feature>
<sequence>MKIRKRKVVVADTGKKKKRKITAKINDPEVQEEAILDSGDDEKLENAKEHKAQLAALAEKDPEFYKFLQEQDADLLEFNESDIDDAEEESDDSNASAKDVQDADDYLTEDLKIAHDQEGRKIINQKVVDYLLESFSQKLQPGLPVVSLAIKSFMACVARVGGSVDKCEYVVNDGHVFEEIIRCCFQYLPKTLYLMLRPIDKSDSPKHKKRTSRLSNTEKLNQAFSDDGVMVDPKLQFRRWRQHRVIIKKYLNLLLLFLKELQTTDVVVAALKTVLQLVNLLVFYKELTKKFIKSVVRIWSRRSEECQCVAFMIFCKIIRFNKKYYKSIFKSCYVAYVSNTRLITSETWPLITFMQKSFAEISILRPDITYHYAFIYIRQIAIHLRNAMIAKRKDLLQTVYNWQYIMCMYLWVRVIGKARRVKKRDDDIEGIAQLSYPLIQIAITTLKLYPSLRYFPLRLHCLRILLMAQVNCKVYIQTLPLSIELLDDAAAMIKKKPTKGKGSVKATDFTCLLKMTKPQLEDAGFRQSALEALFKLQLEAAYLIRNQSFFPDMMVPLQNQISGFSKLCKNVNHARLFKSLSVTLKKHADYVANIVAELEIDLNDPGTLKNLNRALNSEDSPLSQFYGSWKNVWNSIEEQKKSIIKSGSETHNEQKPNENMSRISKATEKNNLEESGKRLKRAPRVKSENELKVETDDSGVQTMQNEGSDELRDLSLWDAD</sequence>
<dbReference type="GO" id="GO:0042273">
    <property type="term" value="P:ribosomal large subunit biogenesis"/>
    <property type="evidence" value="ECO:0007669"/>
    <property type="project" value="TreeGrafter"/>
</dbReference>
<feature type="compositionally biased region" description="Basic and acidic residues" evidence="4">
    <location>
        <begin position="665"/>
        <end position="677"/>
    </location>
</feature>
<dbReference type="Pfam" id="PF03715">
    <property type="entry name" value="Noc2"/>
    <property type="match status" value="1"/>
</dbReference>
<feature type="compositionally biased region" description="Basic and acidic residues" evidence="4">
    <location>
        <begin position="709"/>
        <end position="720"/>
    </location>
</feature>